<organism evidence="1 2">
    <name type="scientific">Prorocentrum cordatum</name>
    <dbReference type="NCBI Taxonomy" id="2364126"/>
    <lineage>
        <taxon>Eukaryota</taxon>
        <taxon>Sar</taxon>
        <taxon>Alveolata</taxon>
        <taxon>Dinophyceae</taxon>
        <taxon>Prorocentrales</taxon>
        <taxon>Prorocentraceae</taxon>
        <taxon>Prorocentrum</taxon>
    </lineage>
</organism>
<proteinExistence type="predicted"/>
<feature type="non-terminal residue" evidence="1">
    <location>
        <position position="107"/>
    </location>
</feature>
<dbReference type="Proteomes" id="UP001189429">
    <property type="component" value="Unassembled WGS sequence"/>
</dbReference>
<reference evidence="1" key="1">
    <citation type="submission" date="2023-10" db="EMBL/GenBank/DDBJ databases">
        <authorList>
            <person name="Chen Y."/>
            <person name="Shah S."/>
            <person name="Dougan E. K."/>
            <person name="Thang M."/>
            <person name="Chan C."/>
        </authorList>
    </citation>
    <scope>NUCLEOTIDE SEQUENCE [LARGE SCALE GENOMIC DNA]</scope>
</reference>
<protein>
    <submittedName>
        <fullName evidence="1">Uncharacterized protein</fullName>
    </submittedName>
</protein>
<comment type="caution">
    <text evidence="1">The sequence shown here is derived from an EMBL/GenBank/DDBJ whole genome shotgun (WGS) entry which is preliminary data.</text>
</comment>
<sequence>MATFQRVFEQGDTAERIRQCLGPWAQWIGQFRQVSTHYCDILQGLSDSLQLTHQRAVQEERIRNNQTWAWRTQREPHEEIMDVVMMDSDEDITEEEALRMLRRDYGQ</sequence>
<evidence type="ECO:0000313" key="1">
    <source>
        <dbReference type="EMBL" id="CAK0892252.1"/>
    </source>
</evidence>
<keyword evidence="2" id="KW-1185">Reference proteome</keyword>
<gene>
    <name evidence="1" type="ORF">PCOR1329_LOCUS71963</name>
</gene>
<dbReference type="EMBL" id="CAUYUJ010019585">
    <property type="protein sequence ID" value="CAK0892252.1"/>
    <property type="molecule type" value="Genomic_DNA"/>
</dbReference>
<name>A0ABN9WZ72_9DINO</name>
<accession>A0ABN9WZ72</accession>
<evidence type="ECO:0000313" key="2">
    <source>
        <dbReference type="Proteomes" id="UP001189429"/>
    </source>
</evidence>